<sequence length="117" mass="13028">ASILVTSTNAMTISFAPCNKEEGLGVIAKSIECSLYKLRVRGFEEVDDDDNWQAPEEKCISLGTDHEKFTQAKQYLEWQNTCYDVSDAKLEIKEYPRDLGIRVGGGGDRVGGRCLFS</sequence>
<accession>A0ABQ7JH65</accession>
<proteinExistence type="predicted"/>
<dbReference type="Proteomes" id="UP001194696">
    <property type="component" value="Unassembled WGS sequence"/>
</dbReference>
<feature type="non-terminal residue" evidence="1">
    <location>
        <position position="117"/>
    </location>
</feature>
<keyword evidence="2" id="KW-1185">Reference proteome</keyword>
<protein>
    <submittedName>
        <fullName evidence="1">Uncharacterized protein</fullName>
    </submittedName>
</protein>
<dbReference type="EMBL" id="JAAAIM010002677">
    <property type="protein sequence ID" value="KAG0271734.1"/>
    <property type="molecule type" value="Genomic_DNA"/>
</dbReference>
<reference evidence="1 2" key="1">
    <citation type="journal article" date="2020" name="Fungal Divers.">
        <title>Resolving the Mortierellaceae phylogeny through synthesis of multi-gene phylogenetics and phylogenomics.</title>
        <authorList>
            <person name="Vandepol N."/>
            <person name="Liber J."/>
            <person name="Desiro A."/>
            <person name="Na H."/>
            <person name="Kennedy M."/>
            <person name="Barry K."/>
            <person name="Grigoriev I.V."/>
            <person name="Miller A.N."/>
            <person name="O'Donnell K."/>
            <person name="Stajich J.E."/>
            <person name="Bonito G."/>
        </authorList>
    </citation>
    <scope>NUCLEOTIDE SEQUENCE [LARGE SCALE GENOMIC DNA]</scope>
    <source>
        <strain evidence="1 2">AD045</strain>
    </source>
</reference>
<evidence type="ECO:0000313" key="1">
    <source>
        <dbReference type="EMBL" id="KAG0271734.1"/>
    </source>
</evidence>
<feature type="non-terminal residue" evidence="1">
    <location>
        <position position="1"/>
    </location>
</feature>
<name>A0ABQ7JH65_9FUNG</name>
<gene>
    <name evidence="1" type="ORF">BGZ96_005647</name>
</gene>
<comment type="caution">
    <text evidence="1">The sequence shown here is derived from an EMBL/GenBank/DDBJ whole genome shotgun (WGS) entry which is preliminary data.</text>
</comment>
<evidence type="ECO:0000313" key="2">
    <source>
        <dbReference type="Proteomes" id="UP001194696"/>
    </source>
</evidence>
<organism evidence="1 2">
    <name type="scientific">Linnemannia gamsii</name>
    <dbReference type="NCBI Taxonomy" id="64522"/>
    <lineage>
        <taxon>Eukaryota</taxon>
        <taxon>Fungi</taxon>
        <taxon>Fungi incertae sedis</taxon>
        <taxon>Mucoromycota</taxon>
        <taxon>Mortierellomycotina</taxon>
        <taxon>Mortierellomycetes</taxon>
        <taxon>Mortierellales</taxon>
        <taxon>Mortierellaceae</taxon>
        <taxon>Linnemannia</taxon>
    </lineage>
</organism>